<comment type="caution">
    <text evidence="8">Lacks conserved residue(s) required for the propagation of feature annotation.</text>
</comment>
<protein>
    <recommendedName>
        <fullName evidence="8">Bifunctional uridylyltransferase/uridylyl-removing enzyme</fullName>
        <shortName evidence="8">UTase/UR</shortName>
    </recommendedName>
    <alternativeName>
        <fullName evidence="8">Bifunctional [protein-PII] modification enzyme</fullName>
    </alternativeName>
    <alternativeName>
        <fullName evidence="8">Bifunctional nitrogen sensor protein</fullName>
    </alternativeName>
    <domain>
        <recommendedName>
            <fullName evidence="8">[Protein-PII] uridylyltransferase</fullName>
            <shortName evidence="8">PII uridylyltransferase</shortName>
            <shortName evidence="8">UTase</shortName>
            <ecNumber evidence="8">2.7.7.59</ecNumber>
        </recommendedName>
    </domain>
    <domain>
        <recommendedName>
            <fullName evidence="8">[Protein-PII]-UMP uridylyl-removing enzyme</fullName>
            <shortName evidence="8">UR</shortName>
            <ecNumber evidence="8">3.1.4.-</ecNumber>
        </recommendedName>
    </domain>
</protein>
<dbReference type="InterPro" id="IPR010043">
    <property type="entry name" value="UTase/UR"/>
</dbReference>
<keyword evidence="6 8" id="KW-0511">Multifunctional enzyme</keyword>
<dbReference type="SMART" id="SM00471">
    <property type="entry name" value="HDc"/>
    <property type="match status" value="1"/>
</dbReference>
<dbReference type="Proteomes" id="UP000030428">
    <property type="component" value="Unassembled WGS sequence"/>
</dbReference>
<evidence type="ECO:0000256" key="5">
    <source>
        <dbReference type="ARBA" id="ARBA00022842"/>
    </source>
</evidence>
<dbReference type="PROSITE" id="PS51671">
    <property type="entry name" value="ACT"/>
    <property type="match status" value="1"/>
</dbReference>
<evidence type="ECO:0000259" key="10">
    <source>
        <dbReference type="PROSITE" id="PS51831"/>
    </source>
</evidence>
<keyword evidence="1 8" id="KW-0808">Transferase</keyword>
<dbReference type="Gene3D" id="1.20.120.330">
    <property type="entry name" value="Nucleotidyltransferases domain 2"/>
    <property type="match status" value="1"/>
</dbReference>
<evidence type="ECO:0000313" key="11">
    <source>
        <dbReference type="EMBL" id="TGO02736.1"/>
    </source>
</evidence>
<evidence type="ECO:0000259" key="9">
    <source>
        <dbReference type="PROSITE" id="PS51671"/>
    </source>
</evidence>
<keyword evidence="3" id="KW-0677">Repeat</keyword>
<evidence type="ECO:0000256" key="1">
    <source>
        <dbReference type="ARBA" id="ARBA00022679"/>
    </source>
</evidence>
<dbReference type="InterPro" id="IPR013546">
    <property type="entry name" value="PII_UdlTrfase/GS_AdlTrfase"/>
</dbReference>
<dbReference type="GO" id="GO:0008081">
    <property type="term" value="F:phosphoric diester hydrolase activity"/>
    <property type="evidence" value="ECO:0007669"/>
    <property type="project" value="UniProtKB-UniRule"/>
</dbReference>
<organism evidence="11 12">
    <name type="scientific">Candidatus Thiomargarita nelsonii</name>
    <dbReference type="NCBI Taxonomy" id="1003181"/>
    <lineage>
        <taxon>Bacteria</taxon>
        <taxon>Pseudomonadati</taxon>
        <taxon>Pseudomonadota</taxon>
        <taxon>Gammaproteobacteria</taxon>
        <taxon>Thiotrichales</taxon>
        <taxon>Thiotrichaceae</taxon>
        <taxon>Thiomargarita</taxon>
    </lineage>
</organism>
<evidence type="ECO:0000256" key="2">
    <source>
        <dbReference type="ARBA" id="ARBA00022695"/>
    </source>
</evidence>
<sequence length="875" mass="101211">MELFNPQQFENDAGTNVFRDALKRGHEILNERFQANENASNYVLQRALLIDQIVLKIWQPLCSVPKNNTIVLIAVGGYGRGELHPHSDIDLLILSESAMDAEMQNGIENFLRFLWDLRLKVGHSVRTLEECVQEAADDITVATNLIEARLLIGDEPLFQSLQAAIAPNRIWSHKNFFAAKIEEQTQRYLKYNDTTCNLEPNIKESPGGLRDIQMIGWVAKRYFGATTLHDLVQHGFLSEKEYQTLINAQEFLWEIRCHLHLTTKRNEDRLLFEYQRILATAFGYEDDDAGLGVEKLMKRYYRTAKEINTLNDMLLQLFQEAILYANAPAKVYPLNKRFQVCNDFIEVTHDEVFVNYPFALLEIFLLMQQHPKIKGIRAATLRLIIHYNYLIDNVFQQDLRARSLFFEIFRQPQGLTHVLRRMNRYGILAAYIPAFGKIVGQMQYDLFHAYTVDQHTLFVVRYLRRFSLAQFHQEFPFCSKRMQSIPKPELLYLGGFFHDIAKGRGGNHSELGEIEALNFCKAHGLSDNDARLVGWLVRHHLLMSTTAQRQDIDDPDVIKTFAQVVEDTIHLDYLYLLTVADIRATSPDLWNSWKNALFTELYQKTYTILEQDKGHVLDKELHIQNIKKKARRLLLNDADNERISALWKELGDEYFLYSAPHNVAIETQAILNHSNPDIPIVLEREGVKGGTKFIMITRERDYLFAATTYFLEQHNLSIVDAYIVPTQGEYTISGYTILENNKSPGKPISDILQELKQALESDEPEFDIIRRRVPIHLKQFTVPTQVTFTQDHINNHTIIEIISTDRPGVLSRIAQAFVSCEVRVKKAKIGTFGTRVEDFFFITDYNNQALYSADKLDCLRDELARLLDEDVPKKQ</sequence>
<dbReference type="PIRSF" id="PIRSF006288">
    <property type="entry name" value="PII_uridyltransf"/>
    <property type="match status" value="1"/>
</dbReference>
<proteinExistence type="inferred from homology"/>
<keyword evidence="12" id="KW-1185">Reference proteome</keyword>
<dbReference type="Pfam" id="PF01966">
    <property type="entry name" value="HD"/>
    <property type="match status" value="1"/>
</dbReference>
<keyword evidence="5 8" id="KW-0460">Magnesium</keyword>
<comment type="catalytic activity">
    <reaction evidence="8">
        <text>[protein-PII]-L-tyrosine + UTP = [protein-PII]-uridylyl-L-tyrosine + diphosphate</text>
        <dbReference type="Rhea" id="RHEA:13673"/>
        <dbReference type="Rhea" id="RHEA-COMP:12147"/>
        <dbReference type="Rhea" id="RHEA-COMP:12148"/>
        <dbReference type="ChEBI" id="CHEBI:33019"/>
        <dbReference type="ChEBI" id="CHEBI:46398"/>
        <dbReference type="ChEBI" id="CHEBI:46858"/>
        <dbReference type="ChEBI" id="CHEBI:90602"/>
        <dbReference type="EC" id="2.7.7.59"/>
    </reaction>
</comment>
<name>A0A4E0RGU7_9GAMM</name>
<comment type="similarity">
    <text evidence="8">Belongs to the GlnD family.</text>
</comment>
<evidence type="ECO:0000256" key="8">
    <source>
        <dbReference type="HAMAP-Rule" id="MF_00277"/>
    </source>
</evidence>
<dbReference type="CDD" id="cd00077">
    <property type="entry name" value="HDc"/>
    <property type="match status" value="1"/>
</dbReference>
<comment type="catalytic activity">
    <reaction evidence="7">
        <text>guanosine 3',5'-bis(diphosphate) + H2O = GDP + diphosphate + H(+)</text>
        <dbReference type="Rhea" id="RHEA:14253"/>
        <dbReference type="ChEBI" id="CHEBI:15377"/>
        <dbReference type="ChEBI" id="CHEBI:15378"/>
        <dbReference type="ChEBI" id="CHEBI:33019"/>
        <dbReference type="ChEBI" id="CHEBI:58189"/>
        <dbReference type="ChEBI" id="CHEBI:77828"/>
        <dbReference type="EC" id="3.1.7.2"/>
    </reaction>
</comment>
<comment type="cofactor">
    <cofactor evidence="8">
        <name>Mg(2+)</name>
        <dbReference type="ChEBI" id="CHEBI:18420"/>
    </cofactor>
</comment>
<dbReference type="GO" id="GO:0006808">
    <property type="term" value="P:regulation of nitrogen utilization"/>
    <property type="evidence" value="ECO:0007669"/>
    <property type="project" value="UniProtKB-UniRule"/>
</dbReference>
<gene>
    <name evidence="8 11" type="primary">glnD</name>
    <name evidence="11" type="ORF">PN36_19930</name>
</gene>
<evidence type="ECO:0000256" key="7">
    <source>
        <dbReference type="ARBA" id="ARBA00047968"/>
    </source>
</evidence>
<comment type="function">
    <text evidence="8">Modifies, by uridylylation and deuridylylation, the PII regulatory proteins (GlnB and homologs), in response to the nitrogen status of the cell that GlnD senses through the glutamine level. Under low glutamine levels, catalyzes the conversion of the PII proteins and UTP to PII-UMP and PPi, while under higher glutamine levels, GlnD hydrolyzes PII-UMP to PII and UMP (deuridylylation). Thus, controls uridylylation state and activity of the PII proteins, and plays an important role in the regulation of nitrogen metabolism.</text>
</comment>
<dbReference type="InterPro" id="IPR043519">
    <property type="entry name" value="NT_sf"/>
</dbReference>
<keyword evidence="4 8" id="KW-0378">Hydrolase</keyword>
<dbReference type="PANTHER" id="PTHR47320">
    <property type="entry name" value="BIFUNCTIONAL URIDYLYLTRANSFERASE/URIDYLYL-REMOVING ENZYME"/>
    <property type="match status" value="1"/>
</dbReference>
<feature type="region of interest" description="Uridylyltransferase" evidence="8">
    <location>
        <begin position="1"/>
        <end position="333"/>
    </location>
</feature>
<dbReference type="InterPro" id="IPR002912">
    <property type="entry name" value="ACT_dom"/>
</dbReference>
<comment type="activity regulation">
    <text evidence="8">Uridylyltransferase (UTase) activity is inhibited by glutamine, while glutamine activates uridylyl-removing (UR) activity.</text>
</comment>
<dbReference type="InterPro" id="IPR003607">
    <property type="entry name" value="HD/PDEase_dom"/>
</dbReference>
<evidence type="ECO:0000256" key="6">
    <source>
        <dbReference type="ARBA" id="ARBA00023268"/>
    </source>
</evidence>
<dbReference type="SUPFAM" id="SSF55021">
    <property type="entry name" value="ACT-like"/>
    <property type="match status" value="1"/>
</dbReference>
<keyword evidence="2 8" id="KW-0548">Nucleotidyltransferase</keyword>
<dbReference type="Pfam" id="PF01909">
    <property type="entry name" value="NTP_transf_2"/>
    <property type="match status" value="1"/>
</dbReference>
<dbReference type="Gene3D" id="1.10.3090.10">
    <property type="entry name" value="cca-adding enzyme, domain 2"/>
    <property type="match status" value="1"/>
</dbReference>
<dbReference type="EMBL" id="JSZA02000084">
    <property type="protein sequence ID" value="TGO02736.1"/>
    <property type="molecule type" value="Genomic_DNA"/>
</dbReference>
<dbReference type="CDD" id="cd05401">
    <property type="entry name" value="NT_GlnE_GlnD_like"/>
    <property type="match status" value="1"/>
</dbReference>
<feature type="domain" description="ACT" evidence="9">
    <location>
        <begin position="798"/>
        <end position="875"/>
    </location>
</feature>
<evidence type="ECO:0000256" key="4">
    <source>
        <dbReference type="ARBA" id="ARBA00022801"/>
    </source>
</evidence>
<dbReference type="SUPFAM" id="SSF81593">
    <property type="entry name" value="Nucleotidyltransferase substrate binding subunit/domain"/>
    <property type="match status" value="1"/>
</dbReference>
<dbReference type="InterPro" id="IPR002934">
    <property type="entry name" value="Polymerase_NTP_transf_dom"/>
</dbReference>
<dbReference type="SUPFAM" id="SSF109604">
    <property type="entry name" value="HD-domain/PDEase-like"/>
    <property type="match status" value="1"/>
</dbReference>
<dbReference type="PROSITE" id="PS51831">
    <property type="entry name" value="HD"/>
    <property type="match status" value="1"/>
</dbReference>
<dbReference type="SUPFAM" id="SSF81301">
    <property type="entry name" value="Nucleotidyltransferase"/>
    <property type="match status" value="1"/>
</dbReference>
<dbReference type="GO" id="GO:0008773">
    <property type="term" value="F:[protein-PII] uridylyltransferase activity"/>
    <property type="evidence" value="ECO:0007669"/>
    <property type="project" value="UniProtKB-UniRule"/>
</dbReference>
<dbReference type="AlphaFoldDB" id="A0A4E0RGU7"/>
<comment type="domain">
    <text evidence="8">Has four distinct domains: an N-terminal nucleotidyltransferase (NT) domain responsible for UTase activity, a central HD domain that encodes UR activity, and two C-terminal ACT domains that seem to have a role in glutamine sensing.</text>
</comment>
<accession>A0A4E0RGU7</accession>
<evidence type="ECO:0000313" key="12">
    <source>
        <dbReference type="Proteomes" id="UP000030428"/>
    </source>
</evidence>
<dbReference type="CDD" id="cd04899">
    <property type="entry name" value="ACT_ACR-UUR-like_2"/>
    <property type="match status" value="1"/>
</dbReference>
<dbReference type="HAMAP" id="MF_00277">
    <property type="entry name" value="PII_uridylyl_transf"/>
    <property type="match status" value="1"/>
</dbReference>
<evidence type="ECO:0000256" key="3">
    <source>
        <dbReference type="ARBA" id="ARBA00022737"/>
    </source>
</evidence>
<dbReference type="InterPro" id="IPR006674">
    <property type="entry name" value="HD_domain"/>
</dbReference>
<comment type="catalytic activity">
    <reaction evidence="8">
        <text>[protein-PII]-uridylyl-L-tyrosine + H2O = [protein-PII]-L-tyrosine + UMP + H(+)</text>
        <dbReference type="Rhea" id="RHEA:48600"/>
        <dbReference type="Rhea" id="RHEA-COMP:12147"/>
        <dbReference type="Rhea" id="RHEA-COMP:12148"/>
        <dbReference type="ChEBI" id="CHEBI:15377"/>
        <dbReference type="ChEBI" id="CHEBI:15378"/>
        <dbReference type="ChEBI" id="CHEBI:46858"/>
        <dbReference type="ChEBI" id="CHEBI:57865"/>
        <dbReference type="ChEBI" id="CHEBI:90602"/>
    </reaction>
</comment>
<reference evidence="11 12" key="1">
    <citation type="journal article" date="2016" name="Front. Microbiol.">
        <title>Single-Cell (Meta-)Genomics of a Dimorphic Candidatus Thiomargarita nelsonii Reveals Genomic Plasticity.</title>
        <authorList>
            <person name="Flood B.E."/>
            <person name="Fliss P."/>
            <person name="Jones D.S."/>
            <person name="Dick G.J."/>
            <person name="Jain S."/>
            <person name="Kaster A.K."/>
            <person name="Winkel M."/>
            <person name="Mussmann M."/>
            <person name="Bailey J."/>
        </authorList>
    </citation>
    <scope>NUCLEOTIDE SEQUENCE [LARGE SCALE GENOMIC DNA]</scope>
    <source>
        <strain evidence="11">Hydrate Ridge</strain>
    </source>
</reference>
<dbReference type="GO" id="GO:0008893">
    <property type="term" value="F:guanosine-3',5'-bis(diphosphate) 3'-diphosphatase activity"/>
    <property type="evidence" value="ECO:0007669"/>
    <property type="project" value="UniProtKB-EC"/>
</dbReference>
<dbReference type="EC" id="3.1.4.-" evidence="8"/>
<dbReference type="EC" id="2.7.7.59" evidence="8"/>
<comment type="caution">
    <text evidence="11">The sequence shown here is derived from an EMBL/GenBank/DDBJ whole genome shotgun (WGS) entry which is preliminary data.</text>
</comment>
<feature type="domain" description="HD" evidence="10">
    <location>
        <begin position="452"/>
        <end position="574"/>
    </location>
</feature>
<dbReference type="PANTHER" id="PTHR47320:SF1">
    <property type="entry name" value="BIFUNCTIONAL URIDYLYLTRANSFERASE_URIDYLYL-REMOVING ENZYME"/>
    <property type="match status" value="1"/>
</dbReference>
<dbReference type="Pfam" id="PF08335">
    <property type="entry name" value="GlnD_UR_UTase"/>
    <property type="match status" value="1"/>
</dbReference>
<dbReference type="NCBIfam" id="TIGR01693">
    <property type="entry name" value="UTase_glnD"/>
    <property type="match status" value="1"/>
</dbReference>
<dbReference type="FunFam" id="1.10.3090.10:FF:000005">
    <property type="entry name" value="Bifunctional uridylyltransferase/uridylyl-removing enzyme"/>
    <property type="match status" value="1"/>
</dbReference>
<dbReference type="InterPro" id="IPR045865">
    <property type="entry name" value="ACT-like_dom_sf"/>
</dbReference>